<evidence type="ECO:0000256" key="5">
    <source>
        <dbReference type="ARBA" id="ARBA00023136"/>
    </source>
</evidence>
<organism evidence="8 9">
    <name type="scientific">Manduca sexta</name>
    <name type="common">Tobacco hawkmoth</name>
    <name type="synonym">Tobacco hornworm</name>
    <dbReference type="NCBI Taxonomy" id="7130"/>
    <lineage>
        <taxon>Eukaryota</taxon>
        <taxon>Metazoa</taxon>
        <taxon>Ecdysozoa</taxon>
        <taxon>Arthropoda</taxon>
        <taxon>Hexapoda</taxon>
        <taxon>Insecta</taxon>
        <taxon>Pterygota</taxon>
        <taxon>Neoptera</taxon>
        <taxon>Endopterygota</taxon>
        <taxon>Lepidoptera</taxon>
        <taxon>Glossata</taxon>
        <taxon>Ditrysia</taxon>
        <taxon>Bombycoidea</taxon>
        <taxon>Sphingidae</taxon>
        <taxon>Sphinginae</taxon>
        <taxon>Sphingini</taxon>
        <taxon>Manduca</taxon>
    </lineage>
</organism>
<evidence type="ECO:0000256" key="7">
    <source>
        <dbReference type="SAM" id="SignalP"/>
    </source>
</evidence>
<feature type="signal peptide" evidence="7">
    <location>
        <begin position="1"/>
        <end position="22"/>
    </location>
</feature>
<comment type="subcellular location">
    <subcellularLocation>
        <location evidence="1">Membrane</location>
        <topology evidence="1">Multi-pass membrane protein</topology>
    </subcellularLocation>
</comment>
<feature type="transmembrane region" description="Helical" evidence="6">
    <location>
        <begin position="128"/>
        <end position="148"/>
    </location>
</feature>
<feature type="transmembrane region" description="Helical" evidence="6">
    <location>
        <begin position="236"/>
        <end position="254"/>
    </location>
</feature>
<protein>
    <recommendedName>
        <fullName evidence="10">Serine incorporator</fullName>
    </recommendedName>
</protein>
<feature type="transmembrane region" description="Helical" evidence="6">
    <location>
        <begin position="198"/>
        <end position="224"/>
    </location>
</feature>
<feature type="transmembrane region" description="Helical" evidence="6">
    <location>
        <begin position="40"/>
        <end position="61"/>
    </location>
</feature>
<evidence type="ECO:0000256" key="4">
    <source>
        <dbReference type="ARBA" id="ARBA00022989"/>
    </source>
</evidence>
<feature type="transmembrane region" description="Helical" evidence="6">
    <location>
        <begin position="94"/>
        <end position="116"/>
    </location>
</feature>
<feature type="transmembrane region" description="Helical" evidence="6">
    <location>
        <begin position="426"/>
        <end position="450"/>
    </location>
</feature>
<feature type="chain" id="PRO_5037275927" description="Serine incorporator" evidence="7">
    <location>
        <begin position="23"/>
        <end position="456"/>
    </location>
</feature>
<feature type="transmembrane region" description="Helical" evidence="6">
    <location>
        <begin position="386"/>
        <end position="406"/>
    </location>
</feature>
<reference evidence="8" key="2">
    <citation type="submission" date="2020-12" db="EMBL/GenBank/DDBJ databases">
        <authorList>
            <person name="Kanost M."/>
        </authorList>
    </citation>
    <scope>NUCLEOTIDE SEQUENCE</scope>
</reference>
<keyword evidence="7" id="KW-0732">Signal</keyword>
<dbReference type="PANTHER" id="PTHR10383">
    <property type="entry name" value="SERINE INCORPORATOR"/>
    <property type="match status" value="1"/>
</dbReference>
<evidence type="ECO:0000256" key="2">
    <source>
        <dbReference type="ARBA" id="ARBA00006665"/>
    </source>
</evidence>
<comment type="similarity">
    <text evidence="2">Belongs to the TDE1 family.</text>
</comment>
<dbReference type="Pfam" id="PF03348">
    <property type="entry name" value="Serinc"/>
    <property type="match status" value="1"/>
</dbReference>
<proteinExistence type="inferred from homology"/>
<name>A0A921ZPZ5_MANSE</name>
<dbReference type="Proteomes" id="UP000791440">
    <property type="component" value="Unassembled WGS sequence"/>
</dbReference>
<dbReference type="PANTHER" id="PTHR10383:SF9">
    <property type="entry name" value="SERINE INCORPORATOR, ISOFORM F"/>
    <property type="match status" value="1"/>
</dbReference>
<comment type="caution">
    <text evidence="8">The sequence shown here is derived from an EMBL/GenBank/DDBJ whole genome shotgun (WGS) entry which is preliminary data.</text>
</comment>
<evidence type="ECO:0000313" key="9">
    <source>
        <dbReference type="Proteomes" id="UP000791440"/>
    </source>
</evidence>
<evidence type="ECO:0008006" key="10">
    <source>
        <dbReference type="Google" id="ProtNLM"/>
    </source>
</evidence>
<gene>
    <name evidence="8" type="ORF">O3G_MSEX013048</name>
</gene>
<evidence type="ECO:0000256" key="3">
    <source>
        <dbReference type="ARBA" id="ARBA00022692"/>
    </source>
</evidence>
<evidence type="ECO:0000256" key="6">
    <source>
        <dbReference type="SAM" id="Phobius"/>
    </source>
</evidence>
<keyword evidence="5 6" id="KW-0472">Membrane</keyword>
<keyword evidence="3 6" id="KW-0812">Transmembrane</keyword>
<feature type="transmembrane region" description="Helical" evidence="6">
    <location>
        <begin position="154"/>
        <end position="177"/>
    </location>
</feature>
<accession>A0A921ZPZ5</accession>
<dbReference type="EMBL" id="JH668809">
    <property type="protein sequence ID" value="KAG6462090.1"/>
    <property type="molecule type" value="Genomic_DNA"/>
</dbReference>
<reference evidence="8" key="1">
    <citation type="journal article" date="2016" name="Insect Biochem. Mol. Biol.">
        <title>Multifaceted biological insights from a draft genome sequence of the tobacco hornworm moth, Manduca sexta.</title>
        <authorList>
            <person name="Kanost M.R."/>
            <person name="Arrese E.L."/>
            <person name="Cao X."/>
            <person name="Chen Y.R."/>
            <person name="Chellapilla S."/>
            <person name="Goldsmith M.R."/>
            <person name="Grosse-Wilde E."/>
            <person name="Heckel D.G."/>
            <person name="Herndon N."/>
            <person name="Jiang H."/>
            <person name="Papanicolaou A."/>
            <person name="Qu J."/>
            <person name="Soulages J.L."/>
            <person name="Vogel H."/>
            <person name="Walters J."/>
            <person name="Waterhouse R.M."/>
            <person name="Ahn S.J."/>
            <person name="Almeida F.C."/>
            <person name="An C."/>
            <person name="Aqrawi P."/>
            <person name="Bretschneider A."/>
            <person name="Bryant W.B."/>
            <person name="Bucks S."/>
            <person name="Chao H."/>
            <person name="Chevignon G."/>
            <person name="Christen J.M."/>
            <person name="Clarke D.F."/>
            <person name="Dittmer N.T."/>
            <person name="Ferguson L.C.F."/>
            <person name="Garavelou S."/>
            <person name="Gordon K.H.J."/>
            <person name="Gunaratna R.T."/>
            <person name="Han Y."/>
            <person name="Hauser F."/>
            <person name="He Y."/>
            <person name="Heidel-Fischer H."/>
            <person name="Hirsh A."/>
            <person name="Hu Y."/>
            <person name="Jiang H."/>
            <person name="Kalra D."/>
            <person name="Klinner C."/>
            <person name="Konig C."/>
            <person name="Kovar C."/>
            <person name="Kroll A.R."/>
            <person name="Kuwar S.S."/>
            <person name="Lee S.L."/>
            <person name="Lehman R."/>
            <person name="Li K."/>
            <person name="Li Z."/>
            <person name="Liang H."/>
            <person name="Lovelace S."/>
            <person name="Lu Z."/>
            <person name="Mansfield J.H."/>
            <person name="McCulloch K.J."/>
            <person name="Mathew T."/>
            <person name="Morton B."/>
            <person name="Muzny D.M."/>
            <person name="Neunemann D."/>
            <person name="Ongeri F."/>
            <person name="Pauchet Y."/>
            <person name="Pu L.L."/>
            <person name="Pyrousis I."/>
            <person name="Rao X.J."/>
            <person name="Redding A."/>
            <person name="Roesel C."/>
            <person name="Sanchez-Gracia A."/>
            <person name="Schaack S."/>
            <person name="Shukla A."/>
            <person name="Tetreau G."/>
            <person name="Wang Y."/>
            <person name="Xiong G.H."/>
            <person name="Traut W."/>
            <person name="Walsh T.K."/>
            <person name="Worley K.C."/>
            <person name="Wu D."/>
            <person name="Wu W."/>
            <person name="Wu Y.Q."/>
            <person name="Zhang X."/>
            <person name="Zou Z."/>
            <person name="Zucker H."/>
            <person name="Briscoe A.D."/>
            <person name="Burmester T."/>
            <person name="Clem R.J."/>
            <person name="Feyereisen R."/>
            <person name="Grimmelikhuijzen C.J.P."/>
            <person name="Hamodrakas S.J."/>
            <person name="Hansson B.S."/>
            <person name="Huguet E."/>
            <person name="Jermiin L.S."/>
            <person name="Lan Q."/>
            <person name="Lehman H.K."/>
            <person name="Lorenzen M."/>
            <person name="Merzendorfer H."/>
            <person name="Michalopoulos I."/>
            <person name="Morton D.B."/>
            <person name="Muthukrishnan S."/>
            <person name="Oakeshott J.G."/>
            <person name="Palmer W."/>
            <person name="Park Y."/>
            <person name="Passarelli A.L."/>
            <person name="Rozas J."/>
            <person name="Schwartz L.M."/>
            <person name="Smith W."/>
            <person name="Southgate A."/>
            <person name="Vilcinskas A."/>
            <person name="Vogt R."/>
            <person name="Wang P."/>
            <person name="Werren J."/>
            <person name="Yu X.Q."/>
            <person name="Zhou J.J."/>
            <person name="Brown S.J."/>
            <person name="Scherer S.E."/>
            <person name="Richards S."/>
            <person name="Blissard G.W."/>
        </authorList>
    </citation>
    <scope>NUCLEOTIDE SEQUENCE</scope>
</reference>
<keyword evidence="9" id="KW-1185">Reference proteome</keyword>
<feature type="transmembrane region" description="Helical" evidence="6">
    <location>
        <begin position="316"/>
        <end position="334"/>
    </location>
</feature>
<dbReference type="InterPro" id="IPR005016">
    <property type="entry name" value="TDE1/TMS"/>
</dbReference>
<feature type="transmembrane region" description="Helical" evidence="6">
    <location>
        <begin position="266"/>
        <end position="284"/>
    </location>
</feature>
<evidence type="ECO:0000313" key="8">
    <source>
        <dbReference type="EMBL" id="KAG6462090.1"/>
    </source>
</evidence>
<sequence>MGAVLGLCSAAQLACCCGSAACSLCCSACPTCANSTSTRLMYAVMLLLVMIAACITLAPGLHDELKKVPFCANSTHLIPGNLKVDCDQAVGYLAVYRICFAACLFFLLMALIMIGVKSSKDPRAGVQNGFWGIKYLLVIGGIIGAFFIPEGQFASTWMVFGMIGGFCFIIIQLILIIDFAHTWAERWVSNYEESQSRGWYAALLLAMLTCFALTLTGIVLLYVYYTKPSGCDLSKFFISFNLILVVGASAVSILPSVQEHQPRSGLLQSSVVALYVMYLTWSALSNAPGECNSITGGSAQEPNGVMYWSSFDKQSIIGLCIWACSVLYSSIRTASSSSKITMSEHILAKEGSAGQGGLIANEEGADGGEAGRGEEPKVFDNEGDGVAYSWTFFHLVFALATLYIMMTLTNWYNPSSQLSKENVASMWIKITSSWMCVGLYVWTLVAPAVFPDRDFN</sequence>
<dbReference type="AlphaFoldDB" id="A0A921ZPZ5"/>
<keyword evidence="4 6" id="KW-1133">Transmembrane helix</keyword>
<dbReference type="GO" id="GO:0016020">
    <property type="term" value="C:membrane"/>
    <property type="evidence" value="ECO:0007669"/>
    <property type="project" value="UniProtKB-SubCell"/>
</dbReference>
<evidence type="ECO:0000256" key="1">
    <source>
        <dbReference type="ARBA" id="ARBA00004141"/>
    </source>
</evidence>